<dbReference type="AlphaFoldDB" id="A0A2P5BWN7"/>
<name>A0A2P5BWN7_TREOI</name>
<sequence length="27" mass="3195">MPFEHKYKIELAFSCVLQWRTVAVGLQ</sequence>
<comment type="caution">
    <text evidence="1">The sequence shown here is derived from an EMBL/GenBank/DDBJ whole genome shotgun (WGS) entry which is preliminary data.</text>
</comment>
<gene>
    <name evidence="1" type="ORF">TorRG33x02_305930</name>
</gene>
<proteinExistence type="predicted"/>
<evidence type="ECO:0000313" key="1">
    <source>
        <dbReference type="EMBL" id="PON53206.1"/>
    </source>
</evidence>
<evidence type="ECO:0000313" key="2">
    <source>
        <dbReference type="Proteomes" id="UP000237000"/>
    </source>
</evidence>
<dbReference type="InParanoid" id="A0A2P5BWN7"/>
<organism evidence="1 2">
    <name type="scientific">Trema orientale</name>
    <name type="common">Charcoal tree</name>
    <name type="synonym">Celtis orientalis</name>
    <dbReference type="NCBI Taxonomy" id="63057"/>
    <lineage>
        <taxon>Eukaryota</taxon>
        <taxon>Viridiplantae</taxon>
        <taxon>Streptophyta</taxon>
        <taxon>Embryophyta</taxon>
        <taxon>Tracheophyta</taxon>
        <taxon>Spermatophyta</taxon>
        <taxon>Magnoliopsida</taxon>
        <taxon>eudicotyledons</taxon>
        <taxon>Gunneridae</taxon>
        <taxon>Pentapetalae</taxon>
        <taxon>rosids</taxon>
        <taxon>fabids</taxon>
        <taxon>Rosales</taxon>
        <taxon>Cannabaceae</taxon>
        <taxon>Trema</taxon>
    </lineage>
</organism>
<dbReference type="EMBL" id="JXTC01000448">
    <property type="protein sequence ID" value="PON53206.1"/>
    <property type="molecule type" value="Genomic_DNA"/>
</dbReference>
<dbReference type="Proteomes" id="UP000237000">
    <property type="component" value="Unassembled WGS sequence"/>
</dbReference>
<accession>A0A2P5BWN7</accession>
<protein>
    <submittedName>
        <fullName evidence="1">Uncharacterized protein</fullName>
    </submittedName>
</protein>
<keyword evidence="2" id="KW-1185">Reference proteome</keyword>
<reference evidence="2" key="1">
    <citation type="submission" date="2016-06" db="EMBL/GenBank/DDBJ databases">
        <title>Parallel loss of symbiosis genes in relatives of nitrogen-fixing non-legume Parasponia.</title>
        <authorList>
            <person name="Van Velzen R."/>
            <person name="Holmer R."/>
            <person name="Bu F."/>
            <person name="Rutten L."/>
            <person name="Van Zeijl A."/>
            <person name="Liu W."/>
            <person name="Santuari L."/>
            <person name="Cao Q."/>
            <person name="Sharma T."/>
            <person name="Shen D."/>
            <person name="Roswanjaya Y."/>
            <person name="Wardhani T."/>
            <person name="Kalhor M.S."/>
            <person name="Jansen J."/>
            <person name="Van den Hoogen J."/>
            <person name="Gungor B."/>
            <person name="Hartog M."/>
            <person name="Hontelez J."/>
            <person name="Verver J."/>
            <person name="Yang W.-C."/>
            <person name="Schijlen E."/>
            <person name="Repin R."/>
            <person name="Schilthuizen M."/>
            <person name="Schranz E."/>
            <person name="Heidstra R."/>
            <person name="Miyata K."/>
            <person name="Fedorova E."/>
            <person name="Kohlen W."/>
            <person name="Bisseling T."/>
            <person name="Smit S."/>
            <person name="Geurts R."/>
        </authorList>
    </citation>
    <scope>NUCLEOTIDE SEQUENCE [LARGE SCALE GENOMIC DNA]</scope>
    <source>
        <strain evidence="2">cv. RG33-2</strain>
    </source>
</reference>